<dbReference type="AlphaFoldDB" id="A0A5N6GTG1"/>
<dbReference type="EMBL" id="ML734610">
    <property type="protein sequence ID" value="KAB8245642.1"/>
    <property type="molecule type" value="Genomic_DNA"/>
</dbReference>
<proteinExistence type="predicted"/>
<reference evidence="1" key="1">
    <citation type="submission" date="2019-04" db="EMBL/GenBank/DDBJ databases">
        <title>Friends and foes A comparative genomics study of 23 Aspergillus species from section Flavi.</title>
        <authorList>
            <consortium name="DOE Joint Genome Institute"/>
            <person name="Kjaerbolling I."/>
            <person name="Vesth T."/>
            <person name="Frisvad J.C."/>
            <person name="Nybo J.L."/>
            <person name="Theobald S."/>
            <person name="Kildgaard S."/>
            <person name="Isbrandt T."/>
            <person name="Kuo A."/>
            <person name="Sato A."/>
            <person name="Lyhne E.K."/>
            <person name="Kogle M.E."/>
            <person name="Wiebenga A."/>
            <person name="Kun R.S."/>
            <person name="Lubbers R.J."/>
            <person name="Makela M.R."/>
            <person name="Barry K."/>
            <person name="Chovatia M."/>
            <person name="Clum A."/>
            <person name="Daum C."/>
            <person name="Haridas S."/>
            <person name="He G."/>
            <person name="LaButti K."/>
            <person name="Lipzen A."/>
            <person name="Mondo S."/>
            <person name="Riley R."/>
            <person name="Salamov A."/>
            <person name="Simmons B.A."/>
            <person name="Magnuson J.K."/>
            <person name="Henrissat B."/>
            <person name="Mortensen U.H."/>
            <person name="Larsen T.O."/>
            <person name="Devries R.P."/>
            <person name="Grigoriev I.V."/>
            <person name="Machida M."/>
            <person name="Baker S.E."/>
            <person name="Andersen M.R."/>
        </authorList>
    </citation>
    <scope>NUCLEOTIDE SEQUENCE [LARGE SCALE GENOMIC DNA]</scope>
    <source>
        <strain evidence="1">CBS 121.62</strain>
    </source>
</reference>
<protein>
    <submittedName>
        <fullName evidence="1">Uncharacterized protein</fullName>
    </submittedName>
</protein>
<organism evidence="1">
    <name type="scientific">Aspergillus flavus</name>
    <dbReference type="NCBI Taxonomy" id="5059"/>
    <lineage>
        <taxon>Eukaryota</taxon>
        <taxon>Fungi</taxon>
        <taxon>Dikarya</taxon>
        <taxon>Ascomycota</taxon>
        <taxon>Pezizomycotina</taxon>
        <taxon>Eurotiomycetes</taxon>
        <taxon>Eurotiomycetidae</taxon>
        <taxon>Eurotiales</taxon>
        <taxon>Aspergillaceae</taxon>
        <taxon>Aspergillus</taxon>
        <taxon>Aspergillus subgen. Circumdati</taxon>
    </lineage>
</organism>
<gene>
    <name evidence="1" type="ORF">BDV35DRAFT_356605</name>
</gene>
<name>A0A5N6GTG1_ASPFL</name>
<dbReference type="Proteomes" id="UP000325434">
    <property type="component" value="Unassembled WGS sequence"/>
</dbReference>
<accession>A0A5N6GTG1</accession>
<evidence type="ECO:0000313" key="1">
    <source>
        <dbReference type="EMBL" id="KAB8245642.1"/>
    </source>
</evidence>
<sequence length="72" mass="8009">MANNAPQRTPSHATGHFLAKRLDDDMVKVRFIGIWGHSARPPRSASGTNSSICSRLWITPRARLTGNQPERN</sequence>